<accession>A0A8R2F807</accession>
<organism evidence="8 9">
    <name type="scientific">Acyrthosiphon pisum</name>
    <name type="common">Pea aphid</name>
    <dbReference type="NCBI Taxonomy" id="7029"/>
    <lineage>
        <taxon>Eukaryota</taxon>
        <taxon>Metazoa</taxon>
        <taxon>Ecdysozoa</taxon>
        <taxon>Arthropoda</taxon>
        <taxon>Hexapoda</taxon>
        <taxon>Insecta</taxon>
        <taxon>Pterygota</taxon>
        <taxon>Neoptera</taxon>
        <taxon>Paraneoptera</taxon>
        <taxon>Hemiptera</taxon>
        <taxon>Sternorrhyncha</taxon>
        <taxon>Aphidomorpha</taxon>
        <taxon>Aphidoidea</taxon>
        <taxon>Aphididae</taxon>
        <taxon>Macrosiphini</taxon>
        <taxon>Acyrthosiphon</taxon>
    </lineage>
</organism>
<keyword evidence="4" id="KW-0804">Transcription</keyword>
<dbReference type="OrthoDB" id="6619886at2759"/>
<evidence type="ECO:0000256" key="3">
    <source>
        <dbReference type="ARBA" id="ARBA00023015"/>
    </source>
</evidence>
<comment type="subunit">
    <text evidence="1">Self-associates forming complexes of several hundred monomers.</text>
</comment>
<dbReference type="RefSeq" id="XP_008182277.1">
    <property type="nucleotide sequence ID" value="XM_008184055.1"/>
</dbReference>
<dbReference type="GeneID" id="103309198"/>
<evidence type="ECO:0000259" key="7">
    <source>
        <dbReference type="Pfam" id="PF13873"/>
    </source>
</evidence>
<dbReference type="PANTHER" id="PTHR23098">
    <property type="entry name" value="AGAP001331-PA-RELATED"/>
    <property type="match status" value="1"/>
</dbReference>
<proteinExistence type="predicted"/>
<evidence type="ECO:0000256" key="6">
    <source>
        <dbReference type="SAM" id="MobiDB-lite"/>
    </source>
</evidence>
<sequence length="241" mass="26871">MVDFLNSHSDLLKSKHSATFTQNIATKQWQELTDLLNSIPGPIKDWKAWRRTWQDLKAEAKKKQAQLNKSLKVTGGGPSTADPLDNFSETVVTLIGEVPITGDPLITESKVSFDFGSKSNIKSIPIIASSMNSVNTGFEETASNNNAFDSIQIVEETKCQPSTSTSYNNSSIDLELATNTANTTNKRKFEGSVKETMTKKDRLQHTFRAQEELSIATNDRNNEVQPQKKEVQQHKKVLLKL</sequence>
<feature type="compositionally biased region" description="Basic and acidic residues" evidence="6">
    <location>
        <begin position="220"/>
        <end position="233"/>
    </location>
</feature>
<dbReference type="Proteomes" id="UP000007819">
    <property type="component" value="Chromosome X"/>
</dbReference>
<dbReference type="PANTHER" id="PTHR23098:SF16">
    <property type="entry name" value="REGULATORY PROTEIN ZESTE"/>
    <property type="match status" value="1"/>
</dbReference>
<evidence type="ECO:0000256" key="5">
    <source>
        <dbReference type="ARBA" id="ARBA00025466"/>
    </source>
</evidence>
<keyword evidence="3" id="KW-0805">Transcription regulation</keyword>
<protein>
    <recommendedName>
        <fullName evidence="2">Regulatory protein zeste</fullName>
    </recommendedName>
</protein>
<evidence type="ECO:0000256" key="1">
    <source>
        <dbReference type="ARBA" id="ARBA00011764"/>
    </source>
</evidence>
<dbReference type="GO" id="GO:0005634">
    <property type="term" value="C:nucleus"/>
    <property type="evidence" value="ECO:0007669"/>
    <property type="project" value="TreeGrafter"/>
</dbReference>
<dbReference type="KEGG" id="api:103309198"/>
<feature type="domain" description="Myb/SANT-like DNA-binding" evidence="7">
    <location>
        <begin position="3"/>
        <end position="66"/>
    </location>
</feature>
<evidence type="ECO:0000256" key="4">
    <source>
        <dbReference type="ARBA" id="ARBA00023163"/>
    </source>
</evidence>
<dbReference type="Pfam" id="PF13873">
    <property type="entry name" value="Myb_DNA-bind_5"/>
    <property type="match status" value="1"/>
</dbReference>
<feature type="region of interest" description="Disordered" evidence="6">
    <location>
        <begin position="213"/>
        <end position="241"/>
    </location>
</feature>
<dbReference type="InterPro" id="IPR028002">
    <property type="entry name" value="Myb_DNA-bind_5"/>
</dbReference>
<reference evidence="8" key="2">
    <citation type="submission" date="2022-06" db="UniProtKB">
        <authorList>
            <consortium name="EnsemblMetazoa"/>
        </authorList>
    </citation>
    <scope>IDENTIFICATION</scope>
</reference>
<evidence type="ECO:0000313" key="9">
    <source>
        <dbReference type="Proteomes" id="UP000007819"/>
    </source>
</evidence>
<evidence type="ECO:0000256" key="2">
    <source>
        <dbReference type="ARBA" id="ARBA00016807"/>
    </source>
</evidence>
<evidence type="ECO:0000313" key="8">
    <source>
        <dbReference type="EnsemblMetazoa" id="XP_008182277.1"/>
    </source>
</evidence>
<comment type="function">
    <text evidence="5">Involved in transvection phenomena (= synapsis-dependent gene expression), where the synaptic pairing of chromosomes carrying genes with which zeste interacts influences the expression of these genes. Zeste binds to DNA and stimulates transcription from a nearby promoter.</text>
</comment>
<reference evidence="9" key="1">
    <citation type="submission" date="2010-06" db="EMBL/GenBank/DDBJ databases">
        <authorList>
            <person name="Jiang H."/>
            <person name="Abraham K."/>
            <person name="Ali S."/>
            <person name="Alsbrooks S.L."/>
            <person name="Anim B.N."/>
            <person name="Anosike U.S."/>
            <person name="Attaway T."/>
            <person name="Bandaranaike D.P."/>
            <person name="Battles P.K."/>
            <person name="Bell S.N."/>
            <person name="Bell A.V."/>
            <person name="Beltran B."/>
            <person name="Bickham C."/>
            <person name="Bustamante Y."/>
            <person name="Caleb T."/>
            <person name="Canada A."/>
            <person name="Cardenas V."/>
            <person name="Carter K."/>
            <person name="Chacko J."/>
            <person name="Chandrabose M.N."/>
            <person name="Chavez D."/>
            <person name="Chavez A."/>
            <person name="Chen L."/>
            <person name="Chu H.-S."/>
            <person name="Claassen K.J."/>
            <person name="Cockrell R."/>
            <person name="Collins M."/>
            <person name="Cooper J.A."/>
            <person name="Cree A."/>
            <person name="Curry S.M."/>
            <person name="Da Y."/>
            <person name="Dao M.D."/>
            <person name="Das B."/>
            <person name="Davila M.-L."/>
            <person name="Davy-Carroll L."/>
            <person name="Denson S."/>
            <person name="Dinh H."/>
            <person name="Ebong V.E."/>
            <person name="Edwards J.R."/>
            <person name="Egan A."/>
            <person name="El-Daye J."/>
            <person name="Escobedo L."/>
            <person name="Fernandez S."/>
            <person name="Fernando P.R."/>
            <person name="Flagg N."/>
            <person name="Forbes L.D."/>
            <person name="Fowler R.G."/>
            <person name="Fu Q."/>
            <person name="Gabisi R.A."/>
            <person name="Ganer J."/>
            <person name="Garbino Pronczuk A."/>
            <person name="Garcia R.M."/>
            <person name="Garner T."/>
            <person name="Garrett T.E."/>
            <person name="Gonzalez D.A."/>
            <person name="Hamid H."/>
            <person name="Hawkins E.S."/>
            <person name="Hirani K."/>
            <person name="Hogues M.E."/>
            <person name="Hollins B."/>
            <person name="Hsiao C.-H."/>
            <person name="Jabil R."/>
            <person name="James M.L."/>
            <person name="Jhangiani S.N."/>
            <person name="Johnson B."/>
            <person name="Johnson Q."/>
            <person name="Joshi V."/>
            <person name="Kalu J.B."/>
            <person name="Kam C."/>
            <person name="Kashfia A."/>
            <person name="Keebler J."/>
            <person name="Kisamo H."/>
            <person name="Kovar C.L."/>
            <person name="Lago L.A."/>
            <person name="Lai C.-Y."/>
            <person name="Laidlaw J."/>
            <person name="Lara F."/>
            <person name="Le T.-K."/>
            <person name="Lee S.L."/>
            <person name="Legall F.H."/>
            <person name="Lemon S.J."/>
            <person name="Lewis L.R."/>
            <person name="Li B."/>
            <person name="Liu Y."/>
            <person name="Liu Y.-S."/>
            <person name="Lopez J."/>
            <person name="Lozado R.J."/>
            <person name="Lu J."/>
            <person name="Madu R.C."/>
            <person name="Maheshwari M."/>
            <person name="Maheshwari R."/>
            <person name="Malloy K."/>
            <person name="Martinez E."/>
            <person name="Mathew T."/>
            <person name="Mercado I.C."/>
            <person name="Mercado C."/>
            <person name="Meyer B."/>
            <person name="Montgomery K."/>
            <person name="Morgan M.B."/>
            <person name="Munidasa M."/>
            <person name="Nazareth L.V."/>
            <person name="Nelson J."/>
            <person name="Ng B.M."/>
            <person name="Nguyen N.B."/>
            <person name="Nguyen P.Q."/>
            <person name="Nguyen T."/>
            <person name="Obregon M."/>
            <person name="Okwuonu G.O."/>
            <person name="Onwere C.G."/>
            <person name="Orozco G."/>
            <person name="Parra A."/>
            <person name="Patel S."/>
            <person name="Patil S."/>
            <person name="Perez A."/>
            <person name="Perez Y."/>
            <person name="Pham C."/>
            <person name="Primus E.L."/>
            <person name="Pu L.-L."/>
            <person name="Puazo M."/>
            <person name="Qin X."/>
            <person name="Quiroz J.B."/>
            <person name="Reese J."/>
            <person name="Richards S."/>
            <person name="Rives C.M."/>
            <person name="Robberts R."/>
            <person name="Ruiz S.J."/>
            <person name="Ruiz M.J."/>
            <person name="Santibanez J."/>
            <person name="Schneider B.W."/>
            <person name="Sisson I."/>
            <person name="Smith M."/>
            <person name="Sodergren E."/>
            <person name="Song X.-Z."/>
            <person name="Song B.B."/>
            <person name="Summersgill H."/>
            <person name="Thelus R."/>
            <person name="Thornton R.D."/>
            <person name="Trejos Z.Y."/>
            <person name="Usmani K."/>
            <person name="Vattathil S."/>
            <person name="Villasana D."/>
            <person name="Walker D.L."/>
            <person name="Wang S."/>
            <person name="Wang K."/>
            <person name="White C.S."/>
            <person name="Williams A.C."/>
            <person name="Williamson J."/>
            <person name="Wilson K."/>
            <person name="Woghiren I.O."/>
            <person name="Woodworth J.R."/>
            <person name="Worley K.C."/>
            <person name="Wright R.A."/>
            <person name="Wu W."/>
            <person name="Young L."/>
            <person name="Zhang L."/>
            <person name="Zhang J."/>
            <person name="Zhu Y."/>
            <person name="Muzny D.M."/>
            <person name="Weinstock G."/>
            <person name="Gibbs R.A."/>
        </authorList>
    </citation>
    <scope>NUCLEOTIDE SEQUENCE [LARGE SCALE GENOMIC DNA]</scope>
    <source>
        <strain evidence="9">LSR1</strain>
    </source>
</reference>
<name>A0A8R2F807_ACYPI</name>
<dbReference type="AlphaFoldDB" id="A0A8R2F807"/>
<dbReference type="EnsemblMetazoa" id="XM_008184055.1">
    <property type="protein sequence ID" value="XP_008182277.1"/>
    <property type="gene ID" value="LOC103309198"/>
</dbReference>
<keyword evidence="9" id="KW-1185">Reference proteome</keyword>